<dbReference type="CDD" id="cd00570">
    <property type="entry name" value="GST_N_family"/>
    <property type="match status" value="1"/>
</dbReference>
<dbReference type="SUPFAM" id="SSF52833">
    <property type="entry name" value="Thioredoxin-like"/>
    <property type="match status" value="1"/>
</dbReference>
<dbReference type="SFLD" id="SFLDS00019">
    <property type="entry name" value="Glutathione_Transferase_(cytos"/>
    <property type="match status" value="1"/>
</dbReference>
<dbReference type="InterPro" id="IPR036249">
    <property type="entry name" value="Thioredoxin-like_sf"/>
</dbReference>
<dbReference type="PANTHER" id="PTHR44051:SF8">
    <property type="entry name" value="GLUTATHIONE S-TRANSFERASE GSTA"/>
    <property type="match status" value="1"/>
</dbReference>
<dbReference type="PROSITE" id="PS50405">
    <property type="entry name" value="GST_CTER"/>
    <property type="match status" value="1"/>
</dbReference>
<protein>
    <submittedName>
        <fullName evidence="3">Glutathione S-transferase</fullName>
        <ecNumber evidence="3">2.5.1.18</ecNumber>
    </submittedName>
</protein>
<dbReference type="InterPro" id="IPR036282">
    <property type="entry name" value="Glutathione-S-Trfase_C_sf"/>
</dbReference>
<evidence type="ECO:0000313" key="3">
    <source>
        <dbReference type="EMBL" id="MBB5715021.1"/>
    </source>
</evidence>
<dbReference type="CDD" id="cd00299">
    <property type="entry name" value="GST_C_family"/>
    <property type="match status" value="1"/>
</dbReference>
<feature type="domain" description="GST C-terminal" evidence="2">
    <location>
        <begin position="86"/>
        <end position="200"/>
    </location>
</feature>
<dbReference type="PANTHER" id="PTHR44051">
    <property type="entry name" value="GLUTATHIONE S-TRANSFERASE-RELATED"/>
    <property type="match status" value="1"/>
</dbReference>
<keyword evidence="4" id="KW-1185">Reference proteome</keyword>
<keyword evidence="3" id="KW-0808">Transferase</keyword>
<sequence>MTLQLFAHPFSSYCWKVMIALHENATPFDLRRLGPDQPANDADWTRLWPLRRMPVLVDGRRTVIETDAILESLDRHYPGPVSLFPDQDDLAVEARMLASIADDFVMRPMNVIVADALRPAEHRDRYGVDRARERLSAIYAWAVGDRFTHADCAAAPALFYADWAHPIDPAHATLTAYRARLLARPCIARCVEDARPYRPFFPLGAPDRD</sequence>
<dbReference type="GO" id="GO:0004364">
    <property type="term" value="F:glutathione transferase activity"/>
    <property type="evidence" value="ECO:0007669"/>
    <property type="project" value="UniProtKB-EC"/>
</dbReference>
<dbReference type="AlphaFoldDB" id="A0A7W9BD99"/>
<dbReference type="PROSITE" id="PS50404">
    <property type="entry name" value="GST_NTER"/>
    <property type="match status" value="1"/>
</dbReference>
<dbReference type="Pfam" id="PF13417">
    <property type="entry name" value="GST_N_3"/>
    <property type="match status" value="1"/>
</dbReference>
<dbReference type="Proteomes" id="UP000546200">
    <property type="component" value="Unassembled WGS sequence"/>
</dbReference>
<comment type="caution">
    <text evidence="3">The sequence shown here is derived from an EMBL/GenBank/DDBJ whole genome shotgun (WGS) entry which is preliminary data.</text>
</comment>
<evidence type="ECO:0000313" key="4">
    <source>
        <dbReference type="Proteomes" id="UP000546200"/>
    </source>
</evidence>
<dbReference type="EMBL" id="JACIJK010000005">
    <property type="protein sequence ID" value="MBB5715021.1"/>
    <property type="molecule type" value="Genomic_DNA"/>
</dbReference>
<dbReference type="SUPFAM" id="SSF47616">
    <property type="entry name" value="GST C-terminal domain-like"/>
    <property type="match status" value="1"/>
</dbReference>
<dbReference type="RefSeq" id="WP_184056945.1">
    <property type="nucleotide sequence ID" value="NZ_JACIJK010000005.1"/>
</dbReference>
<feature type="domain" description="GST N-terminal" evidence="1">
    <location>
        <begin position="1"/>
        <end position="81"/>
    </location>
</feature>
<dbReference type="Gene3D" id="1.20.1050.10">
    <property type="match status" value="1"/>
</dbReference>
<dbReference type="EC" id="2.5.1.18" evidence="3"/>
<evidence type="ECO:0000259" key="2">
    <source>
        <dbReference type="PROSITE" id="PS50405"/>
    </source>
</evidence>
<name>A0A7W9BD99_9SPHN</name>
<dbReference type="Gene3D" id="3.40.30.10">
    <property type="entry name" value="Glutaredoxin"/>
    <property type="match status" value="1"/>
</dbReference>
<evidence type="ECO:0000259" key="1">
    <source>
        <dbReference type="PROSITE" id="PS50404"/>
    </source>
</evidence>
<dbReference type="InterPro" id="IPR040079">
    <property type="entry name" value="Glutathione_S-Trfase"/>
</dbReference>
<dbReference type="InterPro" id="IPR004045">
    <property type="entry name" value="Glutathione_S-Trfase_N"/>
</dbReference>
<dbReference type="InterPro" id="IPR010987">
    <property type="entry name" value="Glutathione-S-Trfase_C-like"/>
</dbReference>
<accession>A0A7W9BD99</accession>
<dbReference type="InterPro" id="IPR004046">
    <property type="entry name" value="GST_C"/>
</dbReference>
<proteinExistence type="predicted"/>
<gene>
    <name evidence="3" type="ORF">FHS94_001862</name>
</gene>
<dbReference type="Pfam" id="PF00043">
    <property type="entry name" value="GST_C"/>
    <property type="match status" value="1"/>
</dbReference>
<reference evidence="3 4" key="1">
    <citation type="submission" date="2020-08" db="EMBL/GenBank/DDBJ databases">
        <title>Genomic Encyclopedia of Type Strains, Phase IV (KMG-IV): sequencing the most valuable type-strain genomes for metagenomic binning, comparative biology and taxonomic classification.</title>
        <authorList>
            <person name="Goeker M."/>
        </authorList>
    </citation>
    <scope>NUCLEOTIDE SEQUENCE [LARGE SCALE GENOMIC DNA]</scope>
    <source>
        <strain evidence="3 4">DSM 100044</strain>
    </source>
</reference>
<organism evidence="3 4">
    <name type="scientific">Sphingomonas aerophila</name>
    <dbReference type="NCBI Taxonomy" id="1344948"/>
    <lineage>
        <taxon>Bacteria</taxon>
        <taxon>Pseudomonadati</taxon>
        <taxon>Pseudomonadota</taxon>
        <taxon>Alphaproteobacteria</taxon>
        <taxon>Sphingomonadales</taxon>
        <taxon>Sphingomonadaceae</taxon>
        <taxon>Sphingomonas</taxon>
    </lineage>
</organism>